<dbReference type="AlphaFoldDB" id="A0AAD9IC32"/>
<dbReference type="PANTHER" id="PTHR33572:SF18">
    <property type="entry name" value="SPORE DEVELOPMENT REGULATOR VOSA"/>
    <property type="match status" value="1"/>
</dbReference>
<dbReference type="Pfam" id="PF11754">
    <property type="entry name" value="Velvet"/>
    <property type="match status" value="1"/>
</dbReference>
<dbReference type="InterPro" id="IPR038491">
    <property type="entry name" value="Velvet_dom_sf"/>
</dbReference>
<keyword evidence="4" id="KW-0804">Transcription</keyword>
<reference evidence="8" key="1">
    <citation type="journal article" date="2023" name="Mol. Plant Microbe Interact.">
        <title>Elucidating the Obligate Nature and Biological Capacity of an Invasive Fungal Corn Pathogen.</title>
        <authorList>
            <person name="MacCready J.S."/>
            <person name="Roggenkamp E.M."/>
            <person name="Gdanetz K."/>
            <person name="Chilvers M.I."/>
        </authorList>
    </citation>
    <scope>NUCLEOTIDE SEQUENCE</scope>
    <source>
        <strain evidence="8">PM02</strain>
    </source>
</reference>
<accession>A0AAD9IC32</accession>
<feature type="compositionally biased region" description="Basic and acidic residues" evidence="6">
    <location>
        <begin position="311"/>
        <end position="328"/>
    </location>
</feature>
<dbReference type="InterPro" id="IPR021740">
    <property type="entry name" value="Velvet"/>
</dbReference>
<gene>
    <name evidence="8" type="ORF">P8C59_008758</name>
</gene>
<evidence type="ECO:0000256" key="4">
    <source>
        <dbReference type="ARBA" id="ARBA00023163"/>
    </source>
</evidence>
<name>A0AAD9IC32_9PEZI</name>
<evidence type="ECO:0000313" key="9">
    <source>
        <dbReference type="Proteomes" id="UP001217918"/>
    </source>
</evidence>
<keyword evidence="3" id="KW-0805">Transcription regulation</keyword>
<sequence length="427" mass="47086">MNEGVVLVDWDGVARLLDFGETESIPLKPATTLVRAMDSITMAAYPGPPNTGINSNHMGHMGHMGGKEKDRKPIDPPPVVQVTLSLEADPRQNFLQNPYLLMTTRLRRYIEGVEPDHADTELKENALLGTIVSSLYSLKDTTNRQGGFFVFGDLSCKLKGVFRLEFVLYEMKMDARRCVLLSRTHSDKFEVFAHKDFPGMQESTFLTRTFSDQGVRLRLRKDSRSMTRRKRNASVAQIARQLNSPDQNDEQIQQQQQQQHNGHRSNSYPDATTAALGPSRCSSSAQGGAYYDQGQRADYENGPHYGSYPHCTEEGRIPKRRRPDEHGMATHGHGQHDLGYPAPRTLPDALGTGSIARGGFVFRAQDNSSILPRVPTPAYAMPGIDTQMSPQQSGLASAPTSAATTFSLSLDIPPLSHAGDLGPDGKH</sequence>
<dbReference type="GO" id="GO:0030435">
    <property type="term" value="P:sporulation resulting in formation of a cellular spore"/>
    <property type="evidence" value="ECO:0007669"/>
    <property type="project" value="UniProtKB-KW"/>
</dbReference>
<evidence type="ECO:0000313" key="8">
    <source>
        <dbReference type="EMBL" id="KAK2074560.1"/>
    </source>
</evidence>
<evidence type="ECO:0000259" key="7">
    <source>
        <dbReference type="PROSITE" id="PS51821"/>
    </source>
</evidence>
<dbReference type="PROSITE" id="PS51821">
    <property type="entry name" value="VELVET"/>
    <property type="match status" value="1"/>
</dbReference>
<dbReference type="InterPro" id="IPR037525">
    <property type="entry name" value="Velvet_dom"/>
</dbReference>
<keyword evidence="2" id="KW-0749">Sporulation</keyword>
<evidence type="ECO:0000256" key="3">
    <source>
        <dbReference type="ARBA" id="ARBA00023015"/>
    </source>
</evidence>
<keyword evidence="9" id="KW-1185">Reference proteome</keyword>
<feature type="region of interest" description="Disordered" evidence="6">
    <location>
        <begin position="243"/>
        <end position="341"/>
    </location>
</feature>
<dbReference type="Gene3D" id="2.60.40.3960">
    <property type="entry name" value="Velvet domain"/>
    <property type="match status" value="1"/>
</dbReference>
<evidence type="ECO:0000256" key="1">
    <source>
        <dbReference type="ARBA" id="ARBA00004123"/>
    </source>
</evidence>
<comment type="subcellular location">
    <subcellularLocation>
        <location evidence="1">Nucleus</location>
    </subcellularLocation>
</comment>
<dbReference type="Proteomes" id="UP001217918">
    <property type="component" value="Unassembled WGS sequence"/>
</dbReference>
<proteinExistence type="predicted"/>
<evidence type="ECO:0000256" key="6">
    <source>
        <dbReference type="SAM" id="MobiDB-lite"/>
    </source>
</evidence>
<organism evidence="8 9">
    <name type="scientific">Phyllachora maydis</name>
    <dbReference type="NCBI Taxonomy" id="1825666"/>
    <lineage>
        <taxon>Eukaryota</taxon>
        <taxon>Fungi</taxon>
        <taxon>Dikarya</taxon>
        <taxon>Ascomycota</taxon>
        <taxon>Pezizomycotina</taxon>
        <taxon>Sordariomycetes</taxon>
        <taxon>Sordariomycetidae</taxon>
        <taxon>Phyllachorales</taxon>
        <taxon>Phyllachoraceae</taxon>
        <taxon>Phyllachora</taxon>
    </lineage>
</organism>
<evidence type="ECO:0000256" key="2">
    <source>
        <dbReference type="ARBA" id="ARBA00022969"/>
    </source>
</evidence>
<feature type="domain" description="Velvet" evidence="7">
    <location>
        <begin position="1"/>
        <end position="220"/>
    </location>
</feature>
<dbReference type="GO" id="GO:0005634">
    <property type="term" value="C:nucleus"/>
    <property type="evidence" value="ECO:0007669"/>
    <property type="project" value="UniProtKB-SubCell"/>
</dbReference>
<dbReference type="EMBL" id="JAQQPM010000008">
    <property type="protein sequence ID" value="KAK2074560.1"/>
    <property type="molecule type" value="Genomic_DNA"/>
</dbReference>
<protein>
    <recommendedName>
        <fullName evidence="7">Velvet domain-containing protein</fullName>
    </recommendedName>
</protein>
<comment type="caution">
    <text evidence="8">The sequence shown here is derived from an EMBL/GenBank/DDBJ whole genome shotgun (WGS) entry which is preliminary data.</text>
</comment>
<keyword evidence="5" id="KW-0539">Nucleus</keyword>
<evidence type="ECO:0000256" key="5">
    <source>
        <dbReference type="ARBA" id="ARBA00023242"/>
    </source>
</evidence>
<dbReference type="PANTHER" id="PTHR33572">
    <property type="entry name" value="SPORE DEVELOPMENT REGULATOR VOSA"/>
    <property type="match status" value="1"/>
</dbReference>